<dbReference type="InterPro" id="IPR011701">
    <property type="entry name" value="MFS"/>
</dbReference>
<feature type="transmembrane region" description="Helical" evidence="6">
    <location>
        <begin position="324"/>
        <end position="347"/>
    </location>
</feature>
<dbReference type="EMBL" id="OU912926">
    <property type="protein sequence ID" value="CAG9933230.1"/>
    <property type="molecule type" value="Genomic_DNA"/>
</dbReference>
<feature type="transmembrane region" description="Helical" evidence="6">
    <location>
        <begin position="223"/>
        <end position="245"/>
    </location>
</feature>
<feature type="transmembrane region" description="Helical" evidence="6">
    <location>
        <begin position="12"/>
        <end position="30"/>
    </location>
</feature>
<keyword evidence="3 6" id="KW-0812">Transmembrane</keyword>
<organism evidence="7 8">
    <name type="scientific">Candidatus Nitrotoga arctica</name>
    <dbReference type="NCBI Taxonomy" id="453162"/>
    <lineage>
        <taxon>Bacteria</taxon>
        <taxon>Pseudomonadati</taxon>
        <taxon>Pseudomonadota</taxon>
        <taxon>Betaproteobacteria</taxon>
        <taxon>Nitrosomonadales</taxon>
        <taxon>Gallionellaceae</taxon>
        <taxon>Candidatus Nitrotoga</taxon>
    </lineage>
</organism>
<evidence type="ECO:0000256" key="1">
    <source>
        <dbReference type="ARBA" id="ARBA00004141"/>
    </source>
</evidence>
<evidence type="ECO:0000256" key="6">
    <source>
        <dbReference type="SAM" id="Phobius"/>
    </source>
</evidence>
<feature type="transmembrane region" description="Helical" evidence="6">
    <location>
        <begin position="80"/>
        <end position="99"/>
    </location>
</feature>
<dbReference type="InterPro" id="IPR004752">
    <property type="entry name" value="AmpG_permease/AT-1"/>
</dbReference>
<proteinExistence type="predicted"/>
<keyword evidence="8" id="KW-1185">Reference proteome</keyword>
<keyword evidence="4 6" id="KW-1133">Transmembrane helix</keyword>
<dbReference type="InterPro" id="IPR036259">
    <property type="entry name" value="MFS_trans_sf"/>
</dbReference>
<evidence type="ECO:0000313" key="8">
    <source>
        <dbReference type="Proteomes" id="UP000839052"/>
    </source>
</evidence>
<feature type="transmembrane region" description="Helical" evidence="6">
    <location>
        <begin position="383"/>
        <end position="405"/>
    </location>
</feature>
<dbReference type="PANTHER" id="PTHR12778:SF10">
    <property type="entry name" value="MAJOR FACILITATOR SUPERFAMILY DOMAIN-CONTAINING PROTEIN 3"/>
    <property type="match status" value="1"/>
</dbReference>
<feature type="transmembrane region" description="Helical" evidence="6">
    <location>
        <begin position="171"/>
        <end position="191"/>
    </location>
</feature>
<keyword evidence="5 6" id="KW-0472">Membrane</keyword>
<evidence type="ECO:0000256" key="4">
    <source>
        <dbReference type="ARBA" id="ARBA00022989"/>
    </source>
</evidence>
<evidence type="ECO:0000256" key="2">
    <source>
        <dbReference type="ARBA" id="ARBA00022448"/>
    </source>
</evidence>
<protein>
    <submittedName>
        <fullName evidence="7">AmpG permease</fullName>
    </submittedName>
</protein>
<evidence type="ECO:0000313" key="7">
    <source>
        <dbReference type="EMBL" id="CAG9933230.1"/>
    </source>
</evidence>
<gene>
    <name evidence="7" type="ORF">NTG6680_1981</name>
</gene>
<dbReference type="NCBIfam" id="TIGR00901">
    <property type="entry name" value="2A0125"/>
    <property type="match status" value="1"/>
</dbReference>
<keyword evidence="2" id="KW-0813">Transport</keyword>
<dbReference type="Proteomes" id="UP000839052">
    <property type="component" value="Chromosome"/>
</dbReference>
<dbReference type="Gene3D" id="1.20.1250.20">
    <property type="entry name" value="MFS general substrate transporter like domains"/>
    <property type="match status" value="2"/>
</dbReference>
<feature type="transmembrane region" description="Helical" evidence="6">
    <location>
        <begin position="359"/>
        <end position="377"/>
    </location>
</feature>
<dbReference type="Pfam" id="PF07690">
    <property type="entry name" value="MFS_1"/>
    <property type="match status" value="1"/>
</dbReference>
<evidence type="ECO:0000256" key="3">
    <source>
        <dbReference type="ARBA" id="ARBA00022692"/>
    </source>
</evidence>
<accession>A0ABM8Z064</accession>
<sequence length="419" mass="46083">MSVIAQLFTRRMLICIFTGFSSGLPLYLLFNLVPAWLRSEHVDLKTIGLFALIQFPYTWKFLWSPLLDRYVLPILGRRRGWMLLTQLGLLAVIASMGAFSPQSDLHTIAYIATLLAFLSATQDIVLDAYRRELLEESELGLGNAVHVNAYRIAGLVPGSLSLILADFMPWSIVFIITALFMLPGMAMTLMVKEPLNTNSPKSLRDAVVEPFHEFITRQGWKSALLILTFLFFYKLGDSMCTALATPFYMDMGFSKTQIGLIAKNAGLWPAVIGGLLGGLWMVRIGINRALWLFGVVQVVSIFGFFWLASVGFHAEITTVELTQLAIVIGIEALGVGLGTAAFVAFIARTTHPAYTATQFALFTSLAAMPRTFANAATGWLVEAIGWTGFFLLCALLALPGMVLLLKVAPWNGSNSLTHQ</sequence>
<feature type="transmembrane region" description="Helical" evidence="6">
    <location>
        <begin position="289"/>
        <end position="312"/>
    </location>
</feature>
<dbReference type="CDD" id="cd17486">
    <property type="entry name" value="MFS_AmpG_like"/>
    <property type="match status" value="1"/>
</dbReference>
<name>A0ABM8Z064_9PROT</name>
<feature type="transmembrane region" description="Helical" evidence="6">
    <location>
        <begin position="265"/>
        <end position="282"/>
    </location>
</feature>
<evidence type="ECO:0000256" key="5">
    <source>
        <dbReference type="ARBA" id="ARBA00023136"/>
    </source>
</evidence>
<dbReference type="SUPFAM" id="SSF103473">
    <property type="entry name" value="MFS general substrate transporter"/>
    <property type="match status" value="1"/>
</dbReference>
<reference evidence="7 8" key="1">
    <citation type="submission" date="2021-10" db="EMBL/GenBank/DDBJ databases">
        <authorList>
            <person name="Koch H."/>
        </authorList>
    </citation>
    <scope>NUCLEOTIDE SEQUENCE [LARGE SCALE GENOMIC DNA]</scope>
    <source>
        <strain evidence="7">6680</strain>
    </source>
</reference>
<comment type="subcellular location">
    <subcellularLocation>
        <location evidence="1">Membrane</location>
        <topology evidence="1">Multi-pass membrane protein</topology>
    </subcellularLocation>
</comment>
<dbReference type="RefSeq" id="WP_239797046.1">
    <property type="nucleotide sequence ID" value="NZ_OU912926.1"/>
</dbReference>
<dbReference type="PANTHER" id="PTHR12778">
    <property type="entry name" value="SOLUTE CARRIER FAMILY 33 ACETYL-COA TRANSPORTER -RELATED"/>
    <property type="match status" value="1"/>
</dbReference>